<comment type="catalytic activity">
    <reaction evidence="1 6">
        <text>a myo-inositol phosphate + H2O = myo-inositol + phosphate</text>
        <dbReference type="Rhea" id="RHEA:24056"/>
        <dbReference type="ChEBI" id="CHEBI:15377"/>
        <dbReference type="ChEBI" id="CHEBI:17268"/>
        <dbReference type="ChEBI" id="CHEBI:43474"/>
        <dbReference type="ChEBI" id="CHEBI:84139"/>
        <dbReference type="EC" id="3.1.3.25"/>
    </reaction>
</comment>
<keyword evidence="5 6" id="KW-0460">Magnesium</keyword>
<dbReference type="GO" id="GO:0008934">
    <property type="term" value="F:inositol monophosphate 1-phosphatase activity"/>
    <property type="evidence" value="ECO:0007669"/>
    <property type="project" value="InterPro"/>
</dbReference>
<dbReference type="EMBL" id="CP097753">
    <property type="protein sequence ID" value="URJ28244.1"/>
    <property type="molecule type" value="Genomic_DNA"/>
</dbReference>
<dbReference type="InterPro" id="IPR033942">
    <property type="entry name" value="IMPase"/>
</dbReference>
<dbReference type="CDD" id="cd01639">
    <property type="entry name" value="IMPase"/>
    <property type="match status" value="1"/>
</dbReference>
<dbReference type="EC" id="3.1.3.25" evidence="6"/>
<dbReference type="Pfam" id="PF00459">
    <property type="entry name" value="Inositol_P"/>
    <property type="match status" value="1"/>
</dbReference>
<protein>
    <recommendedName>
        <fullName evidence="6">Inositol-1-monophosphatase</fullName>
        <ecNumber evidence="6">3.1.3.25</ecNumber>
    </recommendedName>
</protein>
<dbReference type="Gene3D" id="3.30.540.10">
    <property type="entry name" value="Fructose-1,6-Bisphosphatase, subunit A, domain 1"/>
    <property type="match status" value="1"/>
</dbReference>
<keyword evidence="6" id="KW-0378">Hydrolase</keyword>
<evidence type="ECO:0000256" key="6">
    <source>
        <dbReference type="RuleBase" id="RU364068"/>
    </source>
</evidence>
<evidence type="ECO:0000313" key="7">
    <source>
        <dbReference type="EMBL" id="URJ28244.1"/>
    </source>
</evidence>
<dbReference type="Proteomes" id="UP001056209">
    <property type="component" value="Chromosome"/>
</dbReference>
<sequence>MHPMMNIAIQAIRKAGDFVVKQYEFFDKNSICSNHINDLIYKINEKSSNIIATIIRKFYPLHTIVTTWHDHNINDNICCKENIRWIIGSIDSDINFIKQFPFFALSISVFFKEHIEIGVIYDPIHNELFSACRGKGAQLNGYRIRVGTAKNLNGGIIAISCVYEKRHVVINFLNKLNNKYIYFRYTGATILDLAYVAVGRVDGCIVIFLKNINNNKLASGTLIIRESGGLIVDFTGTDHYLLFGNVIAGNAKIIRTILSLVQSSGIDD</sequence>
<gene>
    <name evidence="7" type="ORF">M9393_00495</name>
</gene>
<proteinExistence type="inferred from homology"/>
<dbReference type="PRINTS" id="PR00377">
    <property type="entry name" value="IMPHPHTASES"/>
</dbReference>
<comment type="cofactor">
    <cofactor evidence="2 5 6">
        <name>Mg(2+)</name>
        <dbReference type="ChEBI" id="CHEBI:18420"/>
    </cofactor>
</comment>
<evidence type="ECO:0000256" key="5">
    <source>
        <dbReference type="PIRSR" id="PIRSR600760-2"/>
    </source>
</evidence>
<dbReference type="PANTHER" id="PTHR20854:SF4">
    <property type="entry name" value="INOSITOL-1-MONOPHOSPHATASE-RELATED"/>
    <property type="match status" value="1"/>
</dbReference>
<name>A0A9Q8TVW8_9ENTR</name>
<reference evidence="7" key="1">
    <citation type="submission" date="2022-05" db="EMBL/GenBank/DDBJ databases">
        <title>Impact of host demography and evolutionary history on endosymbiont molecular evolution: a test in carpenter ants (Genus Camponotus) and their Blochmannia endosymbionts.</title>
        <authorList>
            <person name="Manthey J.D."/>
            <person name="Giron J.C."/>
            <person name="Hruska J.P."/>
        </authorList>
    </citation>
    <scope>NUCLEOTIDE SEQUENCE</scope>
    <source>
        <strain evidence="7">C-039</strain>
    </source>
</reference>
<evidence type="ECO:0000313" key="8">
    <source>
        <dbReference type="Proteomes" id="UP001056209"/>
    </source>
</evidence>
<evidence type="ECO:0000256" key="1">
    <source>
        <dbReference type="ARBA" id="ARBA00001033"/>
    </source>
</evidence>
<evidence type="ECO:0000256" key="4">
    <source>
        <dbReference type="ARBA" id="ARBA00022814"/>
    </source>
</evidence>
<dbReference type="GO" id="GO:0007165">
    <property type="term" value="P:signal transduction"/>
    <property type="evidence" value="ECO:0007669"/>
    <property type="project" value="TreeGrafter"/>
</dbReference>
<dbReference type="SUPFAM" id="SSF56655">
    <property type="entry name" value="Carbohydrate phosphatase"/>
    <property type="match status" value="1"/>
</dbReference>
<dbReference type="GO" id="GO:0006020">
    <property type="term" value="P:inositol metabolic process"/>
    <property type="evidence" value="ECO:0007669"/>
    <property type="project" value="TreeGrafter"/>
</dbReference>
<keyword evidence="4" id="KW-0805">Transcription regulation</keyword>
<keyword evidence="5 6" id="KW-0479">Metal-binding</keyword>
<organism evidence="7 8">
    <name type="scientific">Candidatus Blochmannia vicinus</name>
    <name type="common">nom. nud.</name>
    <dbReference type="NCBI Taxonomy" id="251540"/>
    <lineage>
        <taxon>Bacteria</taxon>
        <taxon>Pseudomonadati</taxon>
        <taxon>Pseudomonadota</taxon>
        <taxon>Gammaproteobacteria</taxon>
        <taxon>Enterobacterales</taxon>
        <taxon>Enterobacteriaceae</taxon>
        <taxon>ant endosymbionts</taxon>
        <taxon>Candidatus Blochmanniella</taxon>
    </lineage>
</organism>
<dbReference type="PANTHER" id="PTHR20854">
    <property type="entry name" value="INOSITOL MONOPHOSPHATASE"/>
    <property type="match status" value="1"/>
</dbReference>
<evidence type="ECO:0000256" key="3">
    <source>
        <dbReference type="ARBA" id="ARBA00009759"/>
    </source>
</evidence>
<keyword evidence="4" id="KW-0804">Transcription</keyword>
<accession>A0A9Q8TVW8</accession>
<dbReference type="GO" id="GO:0046872">
    <property type="term" value="F:metal ion binding"/>
    <property type="evidence" value="ECO:0007669"/>
    <property type="project" value="UniProtKB-KW"/>
</dbReference>
<keyword evidence="4" id="KW-0889">Transcription antitermination</keyword>
<evidence type="ECO:0000256" key="2">
    <source>
        <dbReference type="ARBA" id="ARBA00001946"/>
    </source>
</evidence>
<comment type="similarity">
    <text evidence="3 6">Belongs to the inositol monophosphatase superfamily.</text>
</comment>
<dbReference type="AlphaFoldDB" id="A0A9Q8TVW8"/>
<dbReference type="GO" id="GO:0031564">
    <property type="term" value="P:transcription antitermination"/>
    <property type="evidence" value="ECO:0007669"/>
    <property type="project" value="UniProtKB-KW"/>
</dbReference>
<dbReference type="InterPro" id="IPR000760">
    <property type="entry name" value="Inositol_monophosphatase-like"/>
</dbReference>
<feature type="binding site" evidence="5">
    <location>
        <position position="91"/>
    </location>
    <ligand>
        <name>Mg(2+)</name>
        <dbReference type="ChEBI" id="CHEBI:18420"/>
        <label>1</label>
        <note>catalytic</note>
    </ligand>
</feature>
<feature type="binding site" evidence="5">
    <location>
        <position position="90"/>
    </location>
    <ligand>
        <name>Mg(2+)</name>
        <dbReference type="ChEBI" id="CHEBI:18420"/>
        <label>2</label>
    </ligand>
</feature>
<dbReference type="Gene3D" id="3.40.190.80">
    <property type="match status" value="1"/>
</dbReference>
<dbReference type="RefSeq" id="WP_250248673.1">
    <property type="nucleotide sequence ID" value="NZ_CP097753.1"/>
</dbReference>